<protein>
    <submittedName>
        <fullName evidence="4">WD_REPEATS_REGION domain-containing protein</fullName>
    </submittedName>
</protein>
<dbReference type="InterPro" id="IPR036322">
    <property type="entry name" value="WD40_repeat_dom_sf"/>
</dbReference>
<dbReference type="SUPFAM" id="SSF50978">
    <property type="entry name" value="WD40 repeat-like"/>
    <property type="match status" value="1"/>
</dbReference>
<dbReference type="InterPro" id="IPR015943">
    <property type="entry name" value="WD40/YVTN_repeat-like_dom_sf"/>
</dbReference>
<organism evidence="4">
    <name type="scientific">Soboliphyme baturini</name>
    <dbReference type="NCBI Taxonomy" id="241478"/>
    <lineage>
        <taxon>Eukaryota</taxon>
        <taxon>Metazoa</taxon>
        <taxon>Ecdysozoa</taxon>
        <taxon>Nematoda</taxon>
        <taxon>Enoplea</taxon>
        <taxon>Dorylaimia</taxon>
        <taxon>Dioctophymatida</taxon>
        <taxon>Dioctophymatoidea</taxon>
        <taxon>Soboliphymatidae</taxon>
        <taxon>Soboliphyme</taxon>
    </lineage>
</organism>
<evidence type="ECO:0000313" key="2">
    <source>
        <dbReference type="EMBL" id="VDP14309.1"/>
    </source>
</evidence>
<name>A0A183IVZ3_9BILA</name>
<dbReference type="PANTHER" id="PTHR13950">
    <property type="entry name" value="RABCONNECTIN-RELATED"/>
    <property type="match status" value="1"/>
</dbReference>
<dbReference type="GO" id="GO:0043291">
    <property type="term" value="C:RAVE complex"/>
    <property type="evidence" value="ECO:0007669"/>
    <property type="project" value="TreeGrafter"/>
</dbReference>
<dbReference type="AlphaFoldDB" id="A0A183IVZ3"/>
<dbReference type="InterPro" id="IPR052208">
    <property type="entry name" value="DmX-like/RAVE_component"/>
</dbReference>
<reference evidence="2 3" key="2">
    <citation type="submission" date="2018-11" db="EMBL/GenBank/DDBJ databases">
        <authorList>
            <consortium name="Pathogen Informatics"/>
        </authorList>
    </citation>
    <scope>NUCLEOTIDE SEQUENCE [LARGE SCALE GENOMIC DNA]</scope>
</reference>
<proteinExistence type="predicted"/>
<dbReference type="GO" id="GO:0007035">
    <property type="term" value="P:vacuolar acidification"/>
    <property type="evidence" value="ECO:0007669"/>
    <property type="project" value="TreeGrafter"/>
</dbReference>
<reference evidence="4" key="1">
    <citation type="submission" date="2016-06" db="UniProtKB">
        <authorList>
            <consortium name="WormBaseParasite"/>
        </authorList>
    </citation>
    <scope>IDENTIFICATION</scope>
</reference>
<feature type="compositionally biased region" description="Polar residues" evidence="1">
    <location>
        <begin position="545"/>
        <end position="557"/>
    </location>
</feature>
<evidence type="ECO:0000313" key="4">
    <source>
        <dbReference type="WBParaSite" id="SBAD_0000808301-mRNA-1"/>
    </source>
</evidence>
<evidence type="ECO:0000313" key="3">
    <source>
        <dbReference type="Proteomes" id="UP000270296"/>
    </source>
</evidence>
<feature type="region of interest" description="Disordered" evidence="1">
    <location>
        <begin position="544"/>
        <end position="567"/>
    </location>
</feature>
<dbReference type="EMBL" id="UZAM01010945">
    <property type="protein sequence ID" value="VDP14309.1"/>
    <property type="molecule type" value="Genomic_DNA"/>
</dbReference>
<sequence>MFQHRSLTEYCNAGSSGSETQPPQFHASIGSYATDESNIDKMCQWDCIWSTTLNSPLRIMRFSPDGAFFATNGKDDNLVKIWYQEISPESDGQPNVSYNFVYLDHPKAVIGIEWRRPGRHMPRGFFVNALITWCEDRVCRLWRETVASIESDFLNSFRSTEKPVDSTYVDAESQKKSQLKTARLKIRNRLKKFSLGAEKILAEALKSDAVNGQLMSPANQDSVESKDTVFQPPSDPSHADSNSTGSIRDNLDVKIELLLREWQQSSDVLFAVHPLDGSLLIWSVSFLDNGNTMAQTCLTSRLPGVFPMTDAASMCSNLAVLNPRDPLYVEVLQKDMYSALDTADLMQNHDIYYGLSNCIFLLTTHKNGTLNLWHINVDGKSKFCQMLSVTHKSRMCGHRFIVNSVACSPVLPLFLTTSHHNVGNKKYNLMHTTETLVDSAQHNIQRFSSELILWKVNPVGPLRKEGGVEELARINSLELSAFSRVAWVPTVLPSFSLGNNSNSPSSCFVASNGNCLRTFQAVLDARSLLTAAKLNSIKRFEMESPDSNFSGASSRTPSAHDEPIPFQPNIVSSQSTAQPGCIIELDVISDSTQVF</sequence>
<keyword evidence="3" id="KW-1185">Reference proteome</keyword>
<dbReference type="PANTHER" id="PTHR13950:SF9">
    <property type="entry name" value="RABCONNECTIN-3A"/>
    <property type="match status" value="1"/>
</dbReference>
<evidence type="ECO:0000256" key="1">
    <source>
        <dbReference type="SAM" id="MobiDB-lite"/>
    </source>
</evidence>
<dbReference type="Proteomes" id="UP000270296">
    <property type="component" value="Unassembled WGS sequence"/>
</dbReference>
<dbReference type="Gene3D" id="2.130.10.10">
    <property type="entry name" value="YVTN repeat-like/Quinoprotein amine dehydrogenase"/>
    <property type="match status" value="1"/>
</dbReference>
<feature type="region of interest" description="Disordered" evidence="1">
    <location>
        <begin position="215"/>
        <end position="245"/>
    </location>
</feature>
<accession>A0A183IVZ3</accession>
<gene>
    <name evidence="2" type="ORF">SBAD_LOCUS7790</name>
</gene>
<dbReference type="WBParaSite" id="SBAD_0000808301-mRNA-1">
    <property type="protein sequence ID" value="SBAD_0000808301-mRNA-1"/>
    <property type="gene ID" value="SBAD_0000808301"/>
</dbReference>
<dbReference type="OrthoDB" id="342131at2759"/>